<evidence type="ECO:0000313" key="1">
    <source>
        <dbReference type="EMBL" id="KAJ4723513.1"/>
    </source>
</evidence>
<dbReference type="EMBL" id="CM051396">
    <property type="protein sequence ID" value="KAJ4723513.1"/>
    <property type="molecule type" value="Genomic_DNA"/>
</dbReference>
<accession>A0ACC1YJ09</accession>
<keyword evidence="2" id="KW-1185">Reference proteome</keyword>
<name>A0ACC1YJ09_MELAZ</name>
<evidence type="ECO:0000313" key="2">
    <source>
        <dbReference type="Proteomes" id="UP001164539"/>
    </source>
</evidence>
<organism evidence="1 2">
    <name type="scientific">Melia azedarach</name>
    <name type="common">Chinaberry tree</name>
    <dbReference type="NCBI Taxonomy" id="155640"/>
    <lineage>
        <taxon>Eukaryota</taxon>
        <taxon>Viridiplantae</taxon>
        <taxon>Streptophyta</taxon>
        <taxon>Embryophyta</taxon>
        <taxon>Tracheophyta</taxon>
        <taxon>Spermatophyta</taxon>
        <taxon>Magnoliopsida</taxon>
        <taxon>eudicotyledons</taxon>
        <taxon>Gunneridae</taxon>
        <taxon>Pentapetalae</taxon>
        <taxon>rosids</taxon>
        <taxon>malvids</taxon>
        <taxon>Sapindales</taxon>
        <taxon>Meliaceae</taxon>
        <taxon>Melia</taxon>
    </lineage>
</organism>
<gene>
    <name evidence="1" type="ORF">OWV82_006877</name>
</gene>
<proteinExistence type="predicted"/>
<sequence>MDISRYSVNNEILETHQHHGQEIIEGREIDGNQGNNVEMNIVMNHQPGVGNSSGSSNRRKKQSKVWEEMTKFTGEEDGRDWARCNHCGRKFDGSSKKGTTHLKNHLERCRRKRNNGGEDAHISMDQTTNLTSAVVNKEKSVIDLLKDCFDEYGEPTECWDPFVLNSRKVEILQIYEEEKKKLCTVLSELSCRVNLIIEDSCGWYVLRVCYIDDSWEPKIKTISFPAAIECEERYHNYQNSVKGLKESCLDLKIDGNICSITINDYWEYIYEHDHEDVTEEINSWFNRRGNNPLPFLGFLFASCTIASLFDNYLTKWLWNKFSGIKKCIDYVNSTTSNMHNFQIAVENAKSKGKKVDNAKSMRKKVSSEYLVLDSFPDFEEALAYKEAFRELEQIDSDFKLRSINLRDEEWDKATAISEHCKELLDTCHHLSYFKDGIPNMYFPKFCDIYMKLLPLRTQFDGKTSTPVEKLVYRLEKYNLVLVIVMVLDPRFKMDIIKLWYNKIYGPDADCHLQKIIDEFTTIYKAYAKVSESESRDATTSYLDAMGRPCTSLHYIFVSHKPSSELERYLNDPKPPSIEKFDVLAWWRAYAPIFPTLARMARDFLALPIYYGHFYAYTSRTIEFGGCIFNCDDLHSDIKPALFCLTALSTDYEK</sequence>
<protein>
    <submittedName>
        <fullName evidence="1">Zinc finger BED domain-containing protein</fullName>
    </submittedName>
</protein>
<reference evidence="1 2" key="1">
    <citation type="journal article" date="2023" name="Science">
        <title>Complex scaffold remodeling in plant triterpene biosynthesis.</title>
        <authorList>
            <person name="De La Pena R."/>
            <person name="Hodgson H."/>
            <person name="Liu J.C."/>
            <person name="Stephenson M.J."/>
            <person name="Martin A.C."/>
            <person name="Owen C."/>
            <person name="Harkess A."/>
            <person name="Leebens-Mack J."/>
            <person name="Jimenez L.E."/>
            <person name="Osbourn A."/>
            <person name="Sattely E.S."/>
        </authorList>
    </citation>
    <scope>NUCLEOTIDE SEQUENCE [LARGE SCALE GENOMIC DNA]</scope>
    <source>
        <strain evidence="2">cv. JPN11</strain>
        <tissue evidence="1">Leaf</tissue>
    </source>
</reference>
<dbReference type="Proteomes" id="UP001164539">
    <property type="component" value="Chromosome 3"/>
</dbReference>
<comment type="caution">
    <text evidence="1">The sequence shown here is derived from an EMBL/GenBank/DDBJ whole genome shotgun (WGS) entry which is preliminary data.</text>
</comment>